<keyword evidence="4" id="KW-1185">Reference proteome</keyword>
<keyword evidence="2" id="KW-0408">Iron</keyword>
<dbReference type="Proteomes" id="UP000281098">
    <property type="component" value="Unassembled WGS sequence"/>
</dbReference>
<evidence type="ECO:0000256" key="1">
    <source>
        <dbReference type="ARBA" id="ARBA00010617"/>
    </source>
</evidence>
<evidence type="ECO:0000313" key="3">
    <source>
        <dbReference type="EMBL" id="RQY91643.1"/>
    </source>
</evidence>
<dbReference type="InterPro" id="IPR001128">
    <property type="entry name" value="Cyt_P450"/>
</dbReference>
<dbReference type="PROSITE" id="PS00086">
    <property type="entry name" value="CYTOCHROME_P450"/>
    <property type="match status" value="1"/>
</dbReference>
<keyword evidence="2" id="KW-0560">Oxidoreductase</keyword>
<dbReference type="Pfam" id="PF00067">
    <property type="entry name" value="p450"/>
    <property type="match status" value="1"/>
</dbReference>
<keyword evidence="2" id="KW-0479">Metal-binding</keyword>
<accession>A0ABX9YPJ7</accession>
<dbReference type="InterPro" id="IPR002397">
    <property type="entry name" value="Cyt_P450_B"/>
</dbReference>
<dbReference type="PRINTS" id="PR00359">
    <property type="entry name" value="BP450"/>
</dbReference>
<dbReference type="EMBL" id="QTPM01000018">
    <property type="protein sequence ID" value="RQY91643.1"/>
    <property type="molecule type" value="Genomic_DNA"/>
</dbReference>
<dbReference type="PANTHER" id="PTHR46696:SF1">
    <property type="entry name" value="CYTOCHROME P450 YJIB-RELATED"/>
    <property type="match status" value="1"/>
</dbReference>
<dbReference type="InterPro" id="IPR036396">
    <property type="entry name" value="Cyt_P450_sf"/>
</dbReference>
<comment type="caution">
    <text evidence="3">The sequence shown here is derived from an EMBL/GenBank/DDBJ whole genome shotgun (WGS) entry which is preliminary data.</text>
</comment>
<gene>
    <name evidence="3" type="ORF">DF017_16600</name>
</gene>
<comment type="similarity">
    <text evidence="1 2">Belongs to the cytochrome P450 family.</text>
</comment>
<organism evidence="3 4">
    <name type="scientific">Burkholderia stagnalis</name>
    <dbReference type="NCBI Taxonomy" id="1503054"/>
    <lineage>
        <taxon>Bacteria</taxon>
        <taxon>Pseudomonadati</taxon>
        <taxon>Pseudomonadota</taxon>
        <taxon>Betaproteobacteria</taxon>
        <taxon>Burkholderiales</taxon>
        <taxon>Burkholderiaceae</taxon>
        <taxon>Burkholderia</taxon>
        <taxon>Burkholderia cepacia complex</taxon>
    </lineage>
</organism>
<name>A0ABX9YPJ7_9BURK</name>
<keyword evidence="2" id="KW-0349">Heme</keyword>
<dbReference type="SUPFAM" id="SSF48264">
    <property type="entry name" value="Cytochrome P450"/>
    <property type="match status" value="1"/>
</dbReference>
<evidence type="ECO:0000256" key="2">
    <source>
        <dbReference type="RuleBase" id="RU000461"/>
    </source>
</evidence>
<dbReference type="InterPro" id="IPR017972">
    <property type="entry name" value="Cyt_P450_CS"/>
</dbReference>
<keyword evidence="2" id="KW-0503">Monooxygenase</keyword>
<dbReference type="PANTHER" id="PTHR46696">
    <property type="entry name" value="P450, PUTATIVE (EUROFUNG)-RELATED"/>
    <property type="match status" value="1"/>
</dbReference>
<reference evidence="3 4" key="1">
    <citation type="submission" date="2018-08" db="EMBL/GenBank/DDBJ databases">
        <title>Comparative analysis of Burkholderia isolates from Puerto Rico.</title>
        <authorList>
            <person name="Hall C."/>
            <person name="Sahl J."/>
            <person name="Wagner D."/>
        </authorList>
    </citation>
    <scope>NUCLEOTIDE SEQUENCE [LARGE SCALE GENOMIC DNA]</scope>
    <source>
        <strain evidence="3 4">Bp8966</strain>
    </source>
</reference>
<protein>
    <submittedName>
        <fullName evidence="3">Cytochrome P450</fullName>
    </submittedName>
</protein>
<sequence>MRMRAVEFDPRVFEHNDAAFIADPYPFYAYMRQHMRRYRADHLFGGAWLMFAYRDACELLRDPRLSASRARLPVAGLPEAARHEFEDMFSVFDDWIAFNEFHRHMQMRRQAHKAMGRLMPEQLRPAVRRIVDGLLRERNEQDRIDVVTELAAPLPALVLAELLGVPRADAIQLKSWSDDIARLYGSTNLPLDEMRRIRRSALALLSYLDDRAVHGTGGSVLDDLMAVEVDGYRPGRREAVAQAVMLLFAAIEPTAYLVGNAVAALQHFPDQLPLLHRNPDLVGALVEETLRYDTPVQFVGRLVREDFVWDSCRMREGQAVLCYVASAHRDSAHYRNPDRFDLMRGDARHLAFGHGTHYCLGDPAVRVIAGEALSAILRHFPSLTRDTNAPTVFNSNLGFRGRTSLTVVGAS</sequence>
<dbReference type="Gene3D" id="1.10.630.10">
    <property type="entry name" value="Cytochrome P450"/>
    <property type="match status" value="1"/>
</dbReference>
<proteinExistence type="inferred from homology"/>
<evidence type="ECO:0000313" key="4">
    <source>
        <dbReference type="Proteomes" id="UP000281098"/>
    </source>
</evidence>